<keyword evidence="5 12" id="KW-0732">Signal</keyword>
<dbReference type="InterPro" id="IPR036942">
    <property type="entry name" value="Beta-barrel_TonB_sf"/>
</dbReference>
<dbReference type="PROSITE" id="PS52016">
    <property type="entry name" value="TONB_DEPENDENT_REC_3"/>
    <property type="match status" value="1"/>
</dbReference>
<accession>A0A4P9K7C8</accession>
<dbReference type="Pfam" id="PF00593">
    <property type="entry name" value="TonB_dep_Rec_b-barrel"/>
    <property type="match status" value="1"/>
</dbReference>
<sequence length="737" mass="81675">MKLTKLNLAVLLAAYGLAQHASAEQASELAPVTLTASPINQHGTFDVPSQINVLTDNDKSAKESGSLADMLEPITGVNNLSSGSQSGKPVIRGMTGNRVKVLSNGQTTDYQAYGNRHNPNMDPYLAERIEVIRGPQSVLFGSEALAGVVNVMQSSLPYGQHSEGEVAAEYNTNNQEKMIGTKIGMGSDRFAVHAGASIREADNFHVPTVSSSQGATPSSVKSYDPLFVGEVLNTNFKNRAATLGMGYQQDWGLVELRFNHWHSLQNYLGIEADNTASEYEAVAAGQKLQNDEMQFKAEFFTDSDWVIKPSWSHIRNQREATHDLPFETMAQEKGEDHYLDVLVRRNDYKLAFEHPKIGGFEGELGVELTDKDQILRSGHLTPTANVDKKAIYLFEETEMDNWLVQFGARYDTHSVEAPINAQNEHFEHLGFFDETNNERDFGVLTGSFGANYRLDGNWSVAANLGQGFRAPSIFELYAGGEHGGVQAFQLGNPDLDAETSLNADLSLRFQSDKTQMVATLYNNSIKNYIYLANTGFYRYSEAEIESNGALDEDDLATRFAEGTQPSGTLPEMQAQQTDARIFGAEFSLNHQFDSTWSADLGIEIIRGEDTKQNRILPLIPANNARVAIHYQPKHWQNLEQQKWSLNVKLVDAKNAAGAYEPFSQFDSSVKVGTSSTRAYAVYGLSYQAQVKLDKQNLKVSAAVENLFDTAYIDFLNTYKGYTLNSGRNFKLTMKMDF</sequence>
<dbReference type="Pfam" id="PF07715">
    <property type="entry name" value="Plug"/>
    <property type="match status" value="1"/>
</dbReference>
<dbReference type="RefSeq" id="WP_138565623.1">
    <property type="nucleotide sequence ID" value="NZ_CP040602.1"/>
</dbReference>
<keyword evidence="16" id="KW-1185">Reference proteome</keyword>
<evidence type="ECO:0000256" key="9">
    <source>
        <dbReference type="PROSITE-ProRule" id="PRU01360"/>
    </source>
</evidence>
<evidence type="ECO:0000256" key="12">
    <source>
        <dbReference type="SAM" id="SignalP"/>
    </source>
</evidence>
<feature type="domain" description="TonB-dependent receptor-like beta-barrel" evidence="13">
    <location>
        <begin position="233"/>
        <end position="706"/>
    </location>
</feature>
<feature type="chain" id="PRO_5020526678" evidence="12">
    <location>
        <begin position="24"/>
        <end position="737"/>
    </location>
</feature>
<feature type="short sequence motif" description="TonB C-terminal box" evidence="10">
    <location>
        <begin position="720"/>
        <end position="737"/>
    </location>
</feature>
<evidence type="ECO:0000256" key="4">
    <source>
        <dbReference type="ARBA" id="ARBA00022692"/>
    </source>
</evidence>
<evidence type="ECO:0000256" key="7">
    <source>
        <dbReference type="ARBA" id="ARBA00023136"/>
    </source>
</evidence>
<dbReference type="GO" id="GO:0015344">
    <property type="term" value="F:siderophore uptake transmembrane transporter activity"/>
    <property type="evidence" value="ECO:0007669"/>
    <property type="project" value="TreeGrafter"/>
</dbReference>
<dbReference type="GO" id="GO:0044718">
    <property type="term" value="P:siderophore transmembrane transport"/>
    <property type="evidence" value="ECO:0007669"/>
    <property type="project" value="TreeGrafter"/>
</dbReference>
<dbReference type="PANTHER" id="PTHR30069:SF40">
    <property type="entry name" value="TONB-DEPENDENT RECEPTOR NMB0964-RELATED"/>
    <property type="match status" value="1"/>
</dbReference>
<dbReference type="InterPro" id="IPR037066">
    <property type="entry name" value="Plug_dom_sf"/>
</dbReference>
<dbReference type="Gene3D" id="2.170.130.10">
    <property type="entry name" value="TonB-dependent receptor, plug domain"/>
    <property type="match status" value="1"/>
</dbReference>
<evidence type="ECO:0000259" key="13">
    <source>
        <dbReference type="Pfam" id="PF00593"/>
    </source>
</evidence>
<evidence type="ECO:0000256" key="6">
    <source>
        <dbReference type="ARBA" id="ARBA00023077"/>
    </source>
</evidence>
<comment type="subcellular location">
    <subcellularLocation>
        <location evidence="1 9">Cell outer membrane</location>
        <topology evidence="1 9">Multi-pass membrane protein</topology>
    </subcellularLocation>
</comment>
<evidence type="ECO:0000256" key="2">
    <source>
        <dbReference type="ARBA" id="ARBA00022448"/>
    </source>
</evidence>
<evidence type="ECO:0000313" key="16">
    <source>
        <dbReference type="Proteomes" id="UP000304864"/>
    </source>
</evidence>
<evidence type="ECO:0000256" key="10">
    <source>
        <dbReference type="PROSITE-ProRule" id="PRU10144"/>
    </source>
</evidence>
<evidence type="ECO:0000256" key="1">
    <source>
        <dbReference type="ARBA" id="ARBA00004571"/>
    </source>
</evidence>
<dbReference type="OrthoDB" id="9815954at2"/>
<feature type="domain" description="TonB-dependent receptor plug" evidence="14">
    <location>
        <begin position="46"/>
        <end position="148"/>
    </location>
</feature>
<evidence type="ECO:0000313" key="15">
    <source>
        <dbReference type="EMBL" id="QCU90949.1"/>
    </source>
</evidence>
<dbReference type="Proteomes" id="UP000304864">
    <property type="component" value="Chromosome"/>
</dbReference>
<keyword evidence="2 9" id="KW-0813">Transport</keyword>
<dbReference type="InterPro" id="IPR000531">
    <property type="entry name" value="Beta-barrel_TonB"/>
</dbReference>
<dbReference type="Gene3D" id="2.40.170.20">
    <property type="entry name" value="TonB-dependent receptor, beta-barrel domain"/>
    <property type="match status" value="1"/>
</dbReference>
<keyword evidence="15" id="KW-0675">Receptor</keyword>
<dbReference type="InterPro" id="IPR039426">
    <property type="entry name" value="TonB-dep_rcpt-like"/>
</dbReference>
<dbReference type="AlphaFoldDB" id="A0A4P9K7C8"/>
<keyword evidence="7 9" id="KW-0472">Membrane</keyword>
<keyword evidence="3 9" id="KW-1134">Transmembrane beta strand</keyword>
<name>A0A4P9K7C8_9GAMM</name>
<dbReference type="KEGG" id="thig:FE785_10090"/>
<dbReference type="EMBL" id="CP040602">
    <property type="protein sequence ID" value="QCU90949.1"/>
    <property type="molecule type" value="Genomic_DNA"/>
</dbReference>
<dbReference type="SUPFAM" id="SSF56935">
    <property type="entry name" value="Porins"/>
    <property type="match status" value="1"/>
</dbReference>
<evidence type="ECO:0000256" key="11">
    <source>
        <dbReference type="RuleBase" id="RU003357"/>
    </source>
</evidence>
<gene>
    <name evidence="15" type="ORF">FE785_10090</name>
</gene>
<dbReference type="InterPro" id="IPR012910">
    <property type="entry name" value="Plug_dom"/>
</dbReference>
<dbReference type="PANTHER" id="PTHR30069">
    <property type="entry name" value="TONB-DEPENDENT OUTER MEMBRANE RECEPTOR"/>
    <property type="match status" value="1"/>
</dbReference>
<protein>
    <submittedName>
        <fullName evidence="15">TonB-dependent receptor</fullName>
    </submittedName>
</protein>
<proteinExistence type="inferred from homology"/>
<comment type="similarity">
    <text evidence="9 11">Belongs to the TonB-dependent receptor family.</text>
</comment>
<evidence type="ECO:0000259" key="14">
    <source>
        <dbReference type="Pfam" id="PF07715"/>
    </source>
</evidence>
<evidence type="ECO:0000256" key="5">
    <source>
        <dbReference type="ARBA" id="ARBA00022729"/>
    </source>
</evidence>
<keyword evidence="8 9" id="KW-0998">Cell outer membrane</keyword>
<dbReference type="GO" id="GO:0009279">
    <property type="term" value="C:cell outer membrane"/>
    <property type="evidence" value="ECO:0007669"/>
    <property type="project" value="UniProtKB-SubCell"/>
</dbReference>
<evidence type="ECO:0000256" key="3">
    <source>
        <dbReference type="ARBA" id="ARBA00022452"/>
    </source>
</evidence>
<dbReference type="PROSITE" id="PS01156">
    <property type="entry name" value="TONB_DEPENDENT_REC_2"/>
    <property type="match status" value="1"/>
</dbReference>
<evidence type="ECO:0000256" key="8">
    <source>
        <dbReference type="ARBA" id="ARBA00023237"/>
    </source>
</evidence>
<feature type="signal peptide" evidence="12">
    <location>
        <begin position="1"/>
        <end position="23"/>
    </location>
</feature>
<organism evidence="15 16">
    <name type="scientific">Thiomicrorhabdus sediminis</name>
    <dbReference type="NCBI Taxonomy" id="2580412"/>
    <lineage>
        <taxon>Bacteria</taxon>
        <taxon>Pseudomonadati</taxon>
        <taxon>Pseudomonadota</taxon>
        <taxon>Gammaproteobacteria</taxon>
        <taxon>Thiotrichales</taxon>
        <taxon>Piscirickettsiaceae</taxon>
        <taxon>Thiomicrorhabdus</taxon>
    </lineage>
</organism>
<reference evidence="15 16" key="1">
    <citation type="submission" date="2019-05" db="EMBL/GenBank/DDBJ databases">
        <title>Thiomicrorhabdus sediminis sp. nov, a novel sulfur-oxidizing bacterium isolated from coastal sediment.</title>
        <authorList>
            <person name="Liu X."/>
        </authorList>
    </citation>
    <scope>NUCLEOTIDE SEQUENCE [LARGE SCALE GENOMIC DNA]</scope>
    <source>
        <strain evidence="15 16">G1</strain>
    </source>
</reference>
<dbReference type="InterPro" id="IPR010917">
    <property type="entry name" value="TonB_rcpt_CS"/>
</dbReference>
<dbReference type="CDD" id="cd01347">
    <property type="entry name" value="ligand_gated_channel"/>
    <property type="match status" value="1"/>
</dbReference>
<keyword evidence="4 9" id="KW-0812">Transmembrane</keyword>
<keyword evidence="6 11" id="KW-0798">TonB box</keyword>